<evidence type="ECO:0000313" key="1">
    <source>
        <dbReference type="EMBL" id="MBB5715539.1"/>
    </source>
</evidence>
<protein>
    <recommendedName>
        <fullName evidence="3">TonB C-terminal domain-containing protein</fullName>
    </recommendedName>
</protein>
<evidence type="ECO:0008006" key="3">
    <source>
        <dbReference type="Google" id="ProtNLM"/>
    </source>
</evidence>
<gene>
    <name evidence="1" type="ORF">FHS94_002385</name>
</gene>
<dbReference type="Proteomes" id="UP000546200">
    <property type="component" value="Unassembled WGS sequence"/>
</dbReference>
<keyword evidence="2" id="KW-1185">Reference proteome</keyword>
<dbReference type="RefSeq" id="WP_184057910.1">
    <property type="nucleotide sequence ID" value="NZ_JACIJK010000006.1"/>
</dbReference>
<sequence length="128" mass="13903">MIAALALLFQATSAPGLPADWSTLPAVRWRTPPQYNAEMARFVVEEARAGRCNAAQRDEAGYRLQVNVAVLVAADGDPKTIVPRAIGCPTIEQYVSGLVSRLARDNLDATPGDPDSWYRASITFSWTP</sequence>
<accession>A0A7W9BE23</accession>
<dbReference type="EMBL" id="JACIJK010000006">
    <property type="protein sequence ID" value="MBB5715539.1"/>
    <property type="molecule type" value="Genomic_DNA"/>
</dbReference>
<dbReference type="AlphaFoldDB" id="A0A7W9BE23"/>
<proteinExistence type="predicted"/>
<comment type="caution">
    <text evidence="1">The sequence shown here is derived from an EMBL/GenBank/DDBJ whole genome shotgun (WGS) entry which is preliminary data.</text>
</comment>
<reference evidence="1 2" key="1">
    <citation type="submission" date="2020-08" db="EMBL/GenBank/DDBJ databases">
        <title>Genomic Encyclopedia of Type Strains, Phase IV (KMG-IV): sequencing the most valuable type-strain genomes for metagenomic binning, comparative biology and taxonomic classification.</title>
        <authorList>
            <person name="Goeker M."/>
        </authorList>
    </citation>
    <scope>NUCLEOTIDE SEQUENCE [LARGE SCALE GENOMIC DNA]</scope>
    <source>
        <strain evidence="1 2">DSM 100044</strain>
    </source>
</reference>
<evidence type="ECO:0000313" key="2">
    <source>
        <dbReference type="Proteomes" id="UP000546200"/>
    </source>
</evidence>
<name>A0A7W9BE23_9SPHN</name>
<organism evidence="1 2">
    <name type="scientific">Sphingomonas aerophila</name>
    <dbReference type="NCBI Taxonomy" id="1344948"/>
    <lineage>
        <taxon>Bacteria</taxon>
        <taxon>Pseudomonadati</taxon>
        <taxon>Pseudomonadota</taxon>
        <taxon>Alphaproteobacteria</taxon>
        <taxon>Sphingomonadales</taxon>
        <taxon>Sphingomonadaceae</taxon>
        <taxon>Sphingomonas</taxon>
    </lineage>
</organism>